<dbReference type="Gene3D" id="3.30.2090.10">
    <property type="entry name" value="Multidrug efflux transporter AcrB TolC docking domain, DN and DC subdomains"/>
    <property type="match status" value="2"/>
</dbReference>
<dbReference type="Pfam" id="PF00873">
    <property type="entry name" value="ACR_tran"/>
    <property type="match status" value="1"/>
</dbReference>
<comment type="similarity">
    <text evidence="2">Belongs to the resistance-nodulation-cell division (RND) (TC 2.A.6) family.</text>
</comment>
<dbReference type="GO" id="GO:0005886">
    <property type="term" value="C:plasma membrane"/>
    <property type="evidence" value="ECO:0007669"/>
    <property type="project" value="UniProtKB-SubCell"/>
</dbReference>
<dbReference type="AlphaFoldDB" id="A0A0E3UY06"/>
<dbReference type="HOGENOM" id="CLU_002755_1_1_10"/>
<keyword evidence="13" id="KW-1185">Reference proteome</keyword>
<dbReference type="SUPFAM" id="SSF82866">
    <property type="entry name" value="Multidrug efflux transporter AcrB transmembrane domain"/>
    <property type="match status" value="2"/>
</dbReference>
<dbReference type="InterPro" id="IPR004764">
    <property type="entry name" value="MdtF-like"/>
</dbReference>
<dbReference type="PATRIC" id="fig|400092.3.peg.4042"/>
<keyword evidence="6 10" id="KW-0812">Transmembrane</keyword>
<dbReference type="PANTHER" id="PTHR32063">
    <property type="match status" value="1"/>
</dbReference>
<feature type="transmembrane region" description="Helical" evidence="10">
    <location>
        <begin position="342"/>
        <end position="361"/>
    </location>
</feature>
<keyword evidence="4" id="KW-1003">Cell membrane</keyword>
<feature type="transmembrane region" description="Helical" evidence="10">
    <location>
        <begin position="539"/>
        <end position="559"/>
    </location>
</feature>
<dbReference type="SUPFAM" id="SSF82693">
    <property type="entry name" value="Multidrug efflux transporter AcrB pore domain, PN1, PN2, PC1 and PC2 subdomains"/>
    <property type="match status" value="3"/>
</dbReference>
<dbReference type="Proteomes" id="UP000033109">
    <property type="component" value="Chromosome"/>
</dbReference>
<feature type="transmembrane region" description="Helical" evidence="10">
    <location>
        <begin position="12"/>
        <end position="33"/>
    </location>
</feature>
<dbReference type="GO" id="GO:0042910">
    <property type="term" value="F:xenobiotic transmembrane transporter activity"/>
    <property type="evidence" value="ECO:0007669"/>
    <property type="project" value="TreeGrafter"/>
</dbReference>
<dbReference type="FunFam" id="1.20.1640.10:FF:000001">
    <property type="entry name" value="Efflux pump membrane transporter"/>
    <property type="match status" value="1"/>
</dbReference>
<feature type="transmembrane region" description="Helical" evidence="10">
    <location>
        <begin position="440"/>
        <end position="460"/>
    </location>
</feature>
<gene>
    <name evidence="12" type="ORF">PKOR_18460</name>
</gene>
<feature type="transmembrane region" description="Helical" evidence="10">
    <location>
        <begin position="877"/>
        <end position="895"/>
    </location>
</feature>
<dbReference type="Gene3D" id="3.30.70.1320">
    <property type="entry name" value="Multidrug efflux transporter AcrB pore domain like"/>
    <property type="match status" value="1"/>
</dbReference>
<reference evidence="12 13" key="1">
    <citation type="journal article" date="2015" name="Sci. Rep.">
        <title>Unraveling adaptation of Pontibacter korlensis to radiation and infertility in desert through complete genome and comparative transcriptomic analysis.</title>
        <authorList>
            <person name="Dai J."/>
            <person name="Dai W."/>
            <person name="Qiu C."/>
            <person name="Yang Z."/>
            <person name="Zhang Y."/>
            <person name="Zhou M."/>
            <person name="Zhang L."/>
            <person name="Fang C."/>
            <person name="Gao Q."/>
            <person name="Yang Q."/>
            <person name="Li X."/>
            <person name="Wang Z."/>
            <person name="Wang Z."/>
            <person name="Jia Z."/>
            <person name="Chen X."/>
        </authorList>
    </citation>
    <scope>NUCLEOTIDE SEQUENCE [LARGE SCALE GENOMIC DNA]</scope>
    <source>
        <strain evidence="12 13">X14-1T</strain>
    </source>
</reference>
<evidence type="ECO:0000256" key="6">
    <source>
        <dbReference type="ARBA" id="ARBA00022692"/>
    </source>
</evidence>
<evidence type="ECO:0000256" key="5">
    <source>
        <dbReference type="ARBA" id="ARBA00022519"/>
    </source>
</evidence>
<keyword evidence="8 10" id="KW-0472">Membrane</keyword>
<dbReference type="Gene3D" id="1.20.1640.10">
    <property type="entry name" value="Multidrug efflux transporter AcrB transmembrane domain"/>
    <property type="match status" value="2"/>
</dbReference>
<feature type="transmembrane region" description="Helical" evidence="10">
    <location>
        <begin position="971"/>
        <end position="994"/>
    </location>
</feature>
<dbReference type="InterPro" id="IPR001036">
    <property type="entry name" value="Acrflvin-R"/>
</dbReference>
<dbReference type="STRING" id="400092.PKOR_18460"/>
<protein>
    <submittedName>
        <fullName evidence="12">RND transporter</fullName>
    </submittedName>
</protein>
<dbReference type="SUPFAM" id="SSF82714">
    <property type="entry name" value="Multidrug efflux transporter AcrB TolC docking domain, DN and DC subdomains"/>
    <property type="match status" value="2"/>
</dbReference>
<feature type="transmembrane region" description="Helical" evidence="10">
    <location>
        <begin position="902"/>
        <end position="923"/>
    </location>
</feature>
<evidence type="ECO:0000256" key="8">
    <source>
        <dbReference type="ARBA" id="ARBA00023136"/>
    </source>
</evidence>
<dbReference type="InterPro" id="IPR000731">
    <property type="entry name" value="SSD"/>
</dbReference>
<dbReference type="NCBIfam" id="TIGR00915">
    <property type="entry name" value="2A0602"/>
    <property type="match status" value="1"/>
</dbReference>
<dbReference type="EMBL" id="CP009621">
    <property type="protein sequence ID" value="AKD04717.1"/>
    <property type="molecule type" value="Genomic_DNA"/>
</dbReference>
<evidence type="ECO:0000256" key="10">
    <source>
        <dbReference type="SAM" id="Phobius"/>
    </source>
</evidence>
<name>A0A0E3UY06_9BACT</name>
<feature type="domain" description="SSD" evidence="11">
    <location>
        <begin position="368"/>
        <end position="497"/>
    </location>
</feature>
<dbReference type="RefSeq" id="WP_046312617.1">
    <property type="nucleotide sequence ID" value="NZ_CBCSCY010000008.1"/>
</dbReference>
<dbReference type="PANTHER" id="PTHR32063:SF11">
    <property type="entry name" value="CATION OR DRUG EFFLUX SYSTEM PROTEIN"/>
    <property type="match status" value="1"/>
</dbReference>
<dbReference type="GO" id="GO:0009636">
    <property type="term" value="P:response to toxic substance"/>
    <property type="evidence" value="ECO:0007669"/>
    <property type="project" value="UniProtKB-ARBA"/>
</dbReference>
<evidence type="ECO:0000256" key="7">
    <source>
        <dbReference type="ARBA" id="ARBA00022989"/>
    </source>
</evidence>
<dbReference type="OrthoDB" id="9798415at2"/>
<dbReference type="Gene3D" id="3.30.70.1440">
    <property type="entry name" value="Multidrug efflux transporter AcrB pore domain"/>
    <property type="match status" value="1"/>
</dbReference>
<evidence type="ECO:0000259" key="11">
    <source>
        <dbReference type="PROSITE" id="PS50156"/>
    </source>
</evidence>
<organism evidence="12 13">
    <name type="scientific">Pontibacter korlensis</name>
    <dbReference type="NCBI Taxonomy" id="400092"/>
    <lineage>
        <taxon>Bacteria</taxon>
        <taxon>Pseudomonadati</taxon>
        <taxon>Bacteroidota</taxon>
        <taxon>Cytophagia</taxon>
        <taxon>Cytophagales</taxon>
        <taxon>Hymenobacteraceae</taxon>
        <taxon>Pontibacter</taxon>
    </lineage>
</organism>
<dbReference type="PRINTS" id="PR00702">
    <property type="entry name" value="ACRIFLAVINRP"/>
</dbReference>
<evidence type="ECO:0000256" key="3">
    <source>
        <dbReference type="ARBA" id="ARBA00022448"/>
    </source>
</evidence>
<evidence type="ECO:0000256" key="2">
    <source>
        <dbReference type="ARBA" id="ARBA00010942"/>
    </source>
</evidence>
<dbReference type="FunFam" id="3.30.70.1430:FF:000001">
    <property type="entry name" value="Efflux pump membrane transporter"/>
    <property type="match status" value="1"/>
</dbReference>
<dbReference type="KEGG" id="pko:PKOR_18460"/>
<proteinExistence type="inferred from homology"/>
<feature type="transmembrane region" description="Helical" evidence="10">
    <location>
        <begin position="368"/>
        <end position="390"/>
    </location>
</feature>
<keyword evidence="5" id="KW-0997">Cell inner membrane</keyword>
<feature type="transmembrane region" description="Helical" evidence="10">
    <location>
        <begin position="929"/>
        <end position="950"/>
    </location>
</feature>
<dbReference type="Gene3D" id="3.30.70.1430">
    <property type="entry name" value="Multidrug efflux transporter AcrB pore domain"/>
    <property type="match status" value="2"/>
</dbReference>
<evidence type="ECO:0000256" key="9">
    <source>
        <dbReference type="SAM" id="MobiDB-lite"/>
    </source>
</evidence>
<sequence length="1069" mass="115906">MISDVFIRRPVTSIVISIVIVLVGLLAMMNLPITQYPDISPPTVSVSANYTGADAQTVEQTVATPVETQINGTPGMAYITSTNTSTGQMNMSVTFEVGTDIDIATLDVQNRASIAEPSLPEEVRRLGVTVRKRNPSIMMVIGIFSPNGTHDIQYLDNYTNIFVRDALLRVPGVGDINALGQDFSMRVWLKPDKLAQYNISTGEITAAIQEQNLQVAAGTVGAKPQHDTQAFQYPITVRGRLQTQEEFGNIIVRTNPADGSLVYLRDVARLEFGRFDYGRSATINGKPSAILLMYQAPGSNALETAEGVYAALDELKASFPADVDYVVSFETVTVVQVSINEVVHTLVEALVLVIIVVFLFLQSWRATLVPILAIPVSIIGTFIFFIPLGFTINTLTLFGFVLAIGIVVDDAIVVVEAVQHYIDHERLSAREATRKAMKDITAPVIAIALILAAVFIPVGFIPGIVGRLYQQFAITIAISVLISAFVALTLTPALCSLMLKPMNVNKDSRGLNKFFYLFNNWFAKTTDSYSRGVRKSIKATPLILVLLVCLYVGTVGLFATKPTGFIPTEDEGRLFIAIELPEGSSATRTESLLAELGEIMADIPAVRNYTAIGGLNAINFSFKSNSGTIFLQLQPWDQRQNESEQLEGVMATLNQRFAAIKEANIRVVAPPAIPGLGQSGGFSFMLEQRAGGGDLKEFEATLGQFLGAANARPEIAMAYSFFNTRTPGYQVEVDREKAKQLGVNIADVYSTMSSLMGSRYINDFTRYGRNFRVVAQADTSYRMDIQDLNQYYVMNRQGESVPLGALVTSKVVENPAVISHYNLFRSAEVMGSAAPGYSSGQALQALQEVAAQVLPAGYGYDFSGLSREEIAAGSSTIYIFSLSIILVLLLLAALYESWSVPFSILFAIPLGMFGAILALTLLPKLDNNVYAQIGMITLIGLAAKNAILIVEFAKERVDRGMELIEATIEAVILRLRPILMTSLAFILGVVPLALATGAGAVSRQTIGWVVIGGMLAATFLAIFVVPVLYVVITRLAYGKKGLAALREQGNNRPDEDEGGDPAYVNPHNS</sequence>
<evidence type="ECO:0000313" key="13">
    <source>
        <dbReference type="Proteomes" id="UP000033109"/>
    </source>
</evidence>
<dbReference type="GO" id="GO:0015562">
    <property type="term" value="F:efflux transmembrane transporter activity"/>
    <property type="evidence" value="ECO:0007669"/>
    <property type="project" value="InterPro"/>
</dbReference>
<comment type="subcellular location">
    <subcellularLocation>
        <location evidence="1">Cell inner membrane</location>
        <topology evidence="1">Multi-pass membrane protein</topology>
    </subcellularLocation>
</comment>
<evidence type="ECO:0000313" key="12">
    <source>
        <dbReference type="EMBL" id="AKD04717.1"/>
    </source>
</evidence>
<feature type="transmembrane region" description="Helical" evidence="10">
    <location>
        <begin position="472"/>
        <end position="499"/>
    </location>
</feature>
<dbReference type="PROSITE" id="PS50156">
    <property type="entry name" value="SSD"/>
    <property type="match status" value="1"/>
</dbReference>
<keyword evidence="7 10" id="KW-1133">Transmembrane helix</keyword>
<evidence type="ECO:0000256" key="1">
    <source>
        <dbReference type="ARBA" id="ARBA00004429"/>
    </source>
</evidence>
<feature type="transmembrane region" description="Helical" evidence="10">
    <location>
        <begin position="1006"/>
        <end position="1032"/>
    </location>
</feature>
<accession>A0A0E3UY06</accession>
<keyword evidence="3" id="KW-0813">Transport</keyword>
<feature type="region of interest" description="Disordered" evidence="9">
    <location>
        <begin position="1048"/>
        <end position="1069"/>
    </location>
</feature>
<dbReference type="InterPro" id="IPR027463">
    <property type="entry name" value="AcrB_DN_DC_subdom"/>
</dbReference>
<dbReference type="NCBIfam" id="NF000282">
    <property type="entry name" value="RND_permease_1"/>
    <property type="match status" value="1"/>
</dbReference>
<feature type="transmembrane region" description="Helical" evidence="10">
    <location>
        <begin position="396"/>
        <end position="419"/>
    </location>
</feature>
<evidence type="ECO:0000256" key="4">
    <source>
        <dbReference type="ARBA" id="ARBA00022475"/>
    </source>
</evidence>